<reference evidence="4 5" key="1">
    <citation type="submission" date="2020-08" db="EMBL/GenBank/DDBJ databases">
        <title>A Genomic Blueprint of the Chicken Gut Microbiome.</title>
        <authorList>
            <person name="Gilroy R."/>
            <person name="Ravi A."/>
            <person name="Getino M."/>
            <person name="Pursley I."/>
            <person name="Horton D.L."/>
            <person name="Alikhan N.-F."/>
            <person name="Baker D."/>
            <person name="Gharbi K."/>
            <person name="Hall N."/>
            <person name="Watson M."/>
            <person name="Adriaenssens E.M."/>
            <person name="Foster-Nyarko E."/>
            <person name="Jarju S."/>
            <person name="Secka A."/>
            <person name="Antonio M."/>
            <person name="Oren A."/>
            <person name="Chaudhuri R."/>
            <person name="La Ragione R.M."/>
            <person name="Hildebrand F."/>
            <person name="Pallen M.J."/>
        </authorList>
    </citation>
    <scope>NUCLEOTIDE SEQUENCE [LARGE SCALE GENOMIC DNA]</scope>
    <source>
        <strain evidence="4 5">Sa2BUA9</strain>
    </source>
</reference>
<dbReference type="SUPFAM" id="SSF46955">
    <property type="entry name" value="Putative DNA-binding domain"/>
    <property type="match status" value="1"/>
</dbReference>
<dbReference type="InterPro" id="IPR009061">
    <property type="entry name" value="DNA-bd_dom_put_sf"/>
</dbReference>
<feature type="domain" description="HTH merR-type" evidence="3">
    <location>
        <begin position="17"/>
        <end position="85"/>
    </location>
</feature>
<evidence type="ECO:0000256" key="1">
    <source>
        <dbReference type="ARBA" id="ARBA00023125"/>
    </source>
</evidence>
<sequence>MLNHNVTVRSDTVGKEKLRIGELAEKSGITKRTIDYYTTLGLLEAERSSSNYRYYPYDAIEKLRLIEEKKSDGMSLEQIKRELARDVVEEIDIQEIRLQMKYLEKEVSHLLEQINDKEDNTKHSIKQKVSTESVALMQSLLLLIT</sequence>
<feature type="coiled-coil region" evidence="2">
    <location>
        <begin position="93"/>
        <end position="120"/>
    </location>
</feature>
<name>A0ABR8R9Q5_9BACI</name>
<dbReference type="Gene3D" id="1.10.1660.10">
    <property type="match status" value="1"/>
</dbReference>
<keyword evidence="2" id="KW-0175">Coiled coil</keyword>
<proteinExistence type="predicted"/>
<dbReference type="SMART" id="SM00422">
    <property type="entry name" value="HTH_MERR"/>
    <property type="match status" value="1"/>
</dbReference>
<dbReference type="PRINTS" id="PR00040">
    <property type="entry name" value="HTHMERR"/>
</dbReference>
<evidence type="ECO:0000256" key="2">
    <source>
        <dbReference type="SAM" id="Coils"/>
    </source>
</evidence>
<evidence type="ECO:0000313" key="4">
    <source>
        <dbReference type="EMBL" id="MBD7944537.1"/>
    </source>
</evidence>
<dbReference type="InterPro" id="IPR000551">
    <property type="entry name" value="MerR-type_HTH_dom"/>
</dbReference>
<evidence type="ECO:0000313" key="5">
    <source>
        <dbReference type="Proteomes" id="UP000640786"/>
    </source>
</evidence>
<comment type="caution">
    <text evidence="4">The sequence shown here is derived from an EMBL/GenBank/DDBJ whole genome shotgun (WGS) entry which is preliminary data.</text>
</comment>
<dbReference type="PROSITE" id="PS50937">
    <property type="entry name" value="HTH_MERR_2"/>
    <property type="match status" value="1"/>
</dbReference>
<dbReference type="PANTHER" id="PTHR30204:SF95">
    <property type="entry name" value="HTH-TYPE TRANSCRIPTIONAL REGULATOR CUER"/>
    <property type="match status" value="1"/>
</dbReference>
<accession>A0ABR8R9Q5</accession>
<gene>
    <name evidence="4" type="ORF">H9650_10455</name>
</gene>
<dbReference type="EMBL" id="JACSQO010000004">
    <property type="protein sequence ID" value="MBD7944537.1"/>
    <property type="molecule type" value="Genomic_DNA"/>
</dbReference>
<dbReference type="InterPro" id="IPR047057">
    <property type="entry name" value="MerR_fam"/>
</dbReference>
<dbReference type="PANTHER" id="PTHR30204">
    <property type="entry name" value="REDOX-CYCLING DRUG-SENSING TRANSCRIPTIONAL ACTIVATOR SOXR"/>
    <property type="match status" value="1"/>
</dbReference>
<dbReference type="Proteomes" id="UP000640786">
    <property type="component" value="Unassembled WGS sequence"/>
</dbReference>
<organism evidence="4 5">
    <name type="scientific">Psychrobacillus faecigallinarum</name>
    <dbReference type="NCBI Taxonomy" id="2762235"/>
    <lineage>
        <taxon>Bacteria</taxon>
        <taxon>Bacillati</taxon>
        <taxon>Bacillota</taxon>
        <taxon>Bacilli</taxon>
        <taxon>Bacillales</taxon>
        <taxon>Bacillaceae</taxon>
        <taxon>Psychrobacillus</taxon>
    </lineage>
</organism>
<protein>
    <submittedName>
        <fullName evidence="4">MerR family transcriptional regulator</fullName>
    </submittedName>
</protein>
<keyword evidence="1" id="KW-0238">DNA-binding</keyword>
<evidence type="ECO:0000259" key="3">
    <source>
        <dbReference type="PROSITE" id="PS50937"/>
    </source>
</evidence>
<keyword evidence="5" id="KW-1185">Reference proteome</keyword>
<dbReference type="Pfam" id="PF13411">
    <property type="entry name" value="MerR_1"/>
    <property type="match status" value="1"/>
</dbReference>